<comment type="caution">
    <text evidence="4">The sequence shown here is derived from an EMBL/GenBank/DDBJ whole genome shotgun (WGS) entry which is preliminary data.</text>
</comment>
<keyword evidence="5" id="KW-1185">Reference proteome</keyword>
<name>A0A5J4LBN9_9ACTN</name>
<sequence length="485" mass="50324">MVTGCMTHRGMAALTALAAVMLLPGAVGVASADSVHGYRTGDGATATKGASDSSQAPQLKPGLHTDSIKSGEQKYYAVTLDDRTSAYFSAVAAPRPGTKVKDYGDKLTLTVQDSDGTTCGAQARPSFNGGGMAYPIADYASRRIGADRTECQKAGRYYLVISREGAAASGPGSWPLEIDYLVEPPLRGSTPARPGQGSWSTATPAPRTDATKRSARGGTGFNDAGSVDTGVWKDRITPGETRFYRVPVDWGQRLNLSAELPNAPSGASGFLARMLGLGVYNPARGAVGDLRFVSYTGKPAAAKAFTAPVEYGNRFNPTHSVSAMRFAGWYYLEVSLHPDAERYFPKGAQLTLRVDVRGTAKAGPGYAKPTGIFSVTPDDRETAEKGQTAHEAAKSGTLMTVAYTGIGTGVVLLAGLGAWTLMARRAYRSGARVAAGGAVSAVAPGAARAPGTAGGPGDQPSLPGQATQSAQQARQKPPFGPPQGW</sequence>
<protein>
    <recommendedName>
        <fullName evidence="6">Peptidase</fullName>
    </recommendedName>
</protein>
<dbReference type="Proteomes" id="UP000325598">
    <property type="component" value="Unassembled WGS sequence"/>
</dbReference>
<dbReference type="EMBL" id="BLAG01000011">
    <property type="protein sequence ID" value="GES31583.1"/>
    <property type="molecule type" value="Genomic_DNA"/>
</dbReference>
<organism evidence="4 5">
    <name type="scientific">Streptomyces angustmyceticus</name>
    <dbReference type="NCBI Taxonomy" id="285578"/>
    <lineage>
        <taxon>Bacteria</taxon>
        <taxon>Bacillati</taxon>
        <taxon>Actinomycetota</taxon>
        <taxon>Actinomycetes</taxon>
        <taxon>Kitasatosporales</taxon>
        <taxon>Streptomycetaceae</taxon>
        <taxon>Streptomyces</taxon>
    </lineage>
</organism>
<feature type="signal peptide" evidence="3">
    <location>
        <begin position="1"/>
        <end position="32"/>
    </location>
</feature>
<dbReference type="OrthoDB" id="4333421at2"/>
<evidence type="ECO:0000313" key="4">
    <source>
        <dbReference type="EMBL" id="GES31583.1"/>
    </source>
</evidence>
<evidence type="ECO:0000256" key="2">
    <source>
        <dbReference type="SAM" id="Phobius"/>
    </source>
</evidence>
<evidence type="ECO:0000256" key="3">
    <source>
        <dbReference type="SAM" id="SignalP"/>
    </source>
</evidence>
<keyword evidence="2" id="KW-0472">Membrane</keyword>
<evidence type="ECO:0000256" key="1">
    <source>
        <dbReference type="SAM" id="MobiDB-lite"/>
    </source>
</evidence>
<feature type="compositionally biased region" description="Polar residues" evidence="1">
    <location>
        <begin position="462"/>
        <end position="474"/>
    </location>
</feature>
<gene>
    <name evidence="4" type="ORF">San01_40700</name>
</gene>
<dbReference type="AlphaFoldDB" id="A0A5J4LBN9"/>
<evidence type="ECO:0000313" key="5">
    <source>
        <dbReference type="Proteomes" id="UP000325598"/>
    </source>
</evidence>
<feature type="compositionally biased region" description="Polar residues" evidence="1">
    <location>
        <begin position="48"/>
        <end position="57"/>
    </location>
</feature>
<reference evidence="4 5" key="1">
    <citation type="submission" date="2019-10" db="EMBL/GenBank/DDBJ databases">
        <title>Whole genome shotgun sequence of Streptomyces angustmyceticus NBRC 3934.</title>
        <authorList>
            <person name="Hosoyama A."/>
            <person name="Ichikawa N."/>
            <person name="Kimura A."/>
            <person name="Kitahashi Y."/>
            <person name="Komaki H."/>
            <person name="Uohara A."/>
        </authorList>
    </citation>
    <scope>NUCLEOTIDE SEQUENCE [LARGE SCALE GENOMIC DNA]</scope>
    <source>
        <strain evidence="4 5">NBRC 3934</strain>
    </source>
</reference>
<feature type="region of interest" description="Disordered" evidence="1">
    <location>
        <begin position="43"/>
        <end position="65"/>
    </location>
</feature>
<feature type="region of interest" description="Disordered" evidence="1">
    <location>
        <begin position="445"/>
        <end position="485"/>
    </location>
</feature>
<feature type="chain" id="PRO_5023803854" description="Peptidase" evidence="3">
    <location>
        <begin position="33"/>
        <end position="485"/>
    </location>
</feature>
<keyword evidence="3" id="KW-0732">Signal</keyword>
<accession>A0A5J4LBN9</accession>
<keyword evidence="2" id="KW-0812">Transmembrane</keyword>
<keyword evidence="2" id="KW-1133">Transmembrane helix</keyword>
<evidence type="ECO:0008006" key="6">
    <source>
        <dbReference type="Google" id="ProtNLM"/>
    </source>
</evidence>
<feature type="transmembrane region" description="Helical" evidence="2">
    <location>
        <begin position="401"/>
        <end position="422"/>
    </location>
</feature>
<feature type="region of interest" description="Disordered" evidence="1">
    <location>
        <begin position="187"/>
        <end position="227"/>
    </location>
</feature>
<proteinExistence type="predicted"/>